<dbReference type="EMBL" id="CAUYUJ010016371">
    <property type="protein sequence ID" value="CAK0864484.1"/>
    <property type="molecule type" value="Genomic_DNA"/>
</dbReference>
<comment type="caution">
    <text evidence="1">The sequence shown here is derived from an EMBL/GenBank/DDBJ whole genome shotgun (WGS) entry which is preliminary data.</text>
</comment>
<sequence>MFDSTGMGFDLVLTHKMLGITLDAELSFAPHAKATMAMGRSLFDELYQAAEAGGFPVRVLAAQVLIRIVPAVLAGAAVLAAVPNIESDLNSLQAYWARATLGYRRGPRLKWALSRLQCQWDLRLGTLMILQGHPATAMRDAARQSPLMASMPNGPIRDISANEGFTEEVALPALRAYDQPSVDALWASIDGGAPTTQQAANLALLGPEATADWIKYVGWALVRCAGYHTQPFRQRWFGGAGALSEWDVRQRIVRTLNFVKQQLDFGIHYVYPANSVPGASSV</sequence>
<protein>
    <recommendedName>
        <fullName evidence="3">Selenoprotein O</fullName>
    </recommendedName>
</protein>
<evidence type="ECO:0000313" key="1">
    <source>
        <dbReference type="EMBL" id="CAK0864484.1"/>
    </source>
</evidence>
<evidence type="ECO:0008006" key="3">
    <source>
        <dbReference type="Google" id="ProtNLM"/>
    </source>
</evidence>
<accession>A0ABN9UX19</accession>
<keyword evidence="2" id="KW-1185">Reference proteome</keyword>
<dbReference type="Proteomes" id="UP001189429">
    <property type="component" value="Unassembled WGS sequence"/>
</dbReference>
<reference evidence="1" key="1">
    <citation type="submission" date="2023-10" db="EMBL/GenBank/DDBJ databases">
        <authorList>
            <person name="Chen Y."/>
            <person name="Shah S."/>
            <person name="Dougan E. K."/>
            <person name="Thang M."/>
            <person name="Chan C."/>
        </authorList>
    </citation>
    <scope>NUCLEOTIDE SEQUENCE [LARGE SCALE GENOMIC DNA]</scope>
</reference>
<name>A0ABN9UX19_9DINO</name>
<organism evidence="1 2">
    <name type="scientific">Prorocentrum cordatum</name>
    <dbReference type="NCBI Taxonomy" id="2364126"/>
    <lineage>
        <taxon>Eukaryota</taxon>
        <taxon>Sar</taxon>
        <taxon>Alveolata</taxon>
        <taxon>Dinophyceae</taxon>
        <taxon>Prorocentrales</taxon>
        <taxon>Prorocentraceae</taxon>
        <taxon>Prorocentrum</taxon>
    </lineage>
</organism>
<gene>
    <name evidence="1" type="ORF">PCOR1329_LOCUS52367</name>
</gene>
<proteinExistence type="predicted"/>
<evidence type="ECO:0000313" key="2">
    <source>
        <dbReference type="Proteomes" id="UP001189429"/>
    </source>
</evidence>